<dbReference type="GO" id="GO:0071949">
    <property type="term" value="F:FAD binding"/>
    <property type="evidence" value="ECO:0007669"/>
    <property type="project" value="InterPro"/>
</dbReference>
<dbReference type="SUPFAM" id="SSF54975">
    <property type="entry name" value="Acylphosphatase/BLUF domain-like"/>
    <property type="match status" value="1"/>
</dbReference>
<organism evidence="2 3">
    <name type="scientific">Roseateles aquatilis</name>
    <dbReference type="NCBI Taxonomy" id="431061"/>
    <lineage>
        <taxon>Bacteria</taxon>
        <taxon>Pseudomonadati</taxon>
        <taxon>Pseudomonadota</taxon>
        <taxon>Betaproteobacteria</taxon>
        <taxon>Burkholderiales</taxon>
        <taxon>Sphaerotilaceae</taxon>
        <taxon>Roseateles</taxon>
    </lineage>
</organism>
<keyword evidence="3" id="KW-1185">Reference proteome</keyword>
<dbReference type="PROSITE" id="PS50925">
    <property type="entry name" value="BLUF"/>
    <property type="match status" value="1"/>
</dbReference>
<protein>
    <recommendedName>
        <fullName evidence="1">BLUF domain-containing protein</fullName>
    </recommendedName>
</protein>
<gene>
    <name evidence="2" type="ORF">CDN99_15140</name>
</gene>
<sequence length="170" mass="18650">MEGPSTSARPAQSLILQKLNGHRSMSSPLRRILYVSRIADGVTDSTLRRIVARAQINNRRNDISGVLALAPGLFAQVLEGTPEAIGATLNRIQADDRHSDVRLVDDTPTDSRLFDRWSMELLVDDESASLATAVRDGARAGEELIAHLWAQHGRDPLYWTPDLTTLALAT</sequence>
<comment type="caution">
    <text evidence="2">The sequence shown here is derived from an EMBL/GenBank/DDBJ whole genome shotgun (WGS) entry which is preliminary data.</text>
</comment>
<dbReference type="RefSeq" id="WP_088385697.1">
    <property type="nucleotide sequence ID" value="NZ_NIOF01000006.1"/>
</dbReference>
<name>A0A246J8A7_9BURK</name>
<evidence type="ECO:0000259" key="1">
    <source>
        <dbReference type="PROSITE" id="PS50925"/>
    </source>
</evidence>
<evidence type="ECO:0000313" key="3">
    <source>
        <dbReference type="Proteomes" id="UP000197468"/>
    </source>
</evidence>
<reference evidence="2 3" key="1">
    <citation type="journal article" date="2008" name="Int. J. Syst. Evol. Microbiol.">
        <title>Description of Roseateles aquatilis sp. nov. and Roseateles terrae sp. nov., in the class Betaproteobacteria, and emended description of the genus Roseateles.</title>
        <authorList>
            <person name="Gomila M."/>
            <person name="Bowien B."/>
            <person name="Falsen E."/>
            <person name="Moore E.R."/>
            <person name="Lalucat J."/>
        </authorList>
    </citation>
    <scope>NUCLEOTIDE SEQUENCE [LARGE SCALE GENOMIC DNA]</scope>
    <source>
        <strain evidence="2 3">CCUG 48205</strain>
    </source>
</reference>
<dbReference type="EMBL" id="NIOF01000006">
    <property type="protein sequence ID" value="OWQ88811.1"/>
    <property type="molecule type" value="Genomic_DNA"/>
</dbReference>
<dbReference type="GO" id="GO:0009882">
    <property type="term" value="F:blue light photoreceptor activity"/>
    <property type="evidence" value="ECO:0007669"/>
    <property type="project" value="InterPro"/>
</dbReference>
<dbReference type="InterPro" id="IPR036046">
    <property type="entry name" value="Acylphosphatase-like_dom_sf"/>
</dbReference>
<evidence type="ECO:0000313" key="2">
    <source>
        <dbReference type="EMBL" id="OWQ88811.1"/>
    </source>
</evidence>
<dbReference type="AlphaFoldDB" id="A0A246J8A7"/>
<dbReference type="InterPro" id="IPR007024">
    <property type="entry name" value="BLUF_domain"/>
</dbReference>
<dbReference type="Gene3D" id="3.30.70.100">
    <property type="match status" value="1"/>
</dbReference>
<feature type="domain" description="BLUF" evidence="1">
    <location>
        <begin position="29"/>
        <end position="120"/>
    </location>
</feature>
<proteinExistence type="predicted"/>
<accession>A0A246J8A7</accession>
<dbReference type="SMART" id="SM01034">
    <property type="entry name" value="BLUF"/>
    <property type="match status" value="1"/>
</dbReference>
<dbReference type="Pfam" id="PF04940">
    <property type="entry name" value="BLUF"/>
    <property type="match status" value="1"/>
</dbReference>
<dbReference type="OrthoDB" id="8586885at2"/>
<dbReference type="Proteomes" id="UP000197468">
    <property type="component" value="Unassembled WGS sequence"/>
</dbReference>